<feature type="signal peptide" evidence="2">
    <location>
        <begin position="1"/>
        <end position="32"/>
    </location>
</feature>
<dbReference type="Pfam" id="PF18989">
    <property type="entry name" value="DUF5722"/>
    <property type="match status" value="1"/>
</dbReference>
<evidence type="ECO:0000259" key="3">
    <source>
        <dbReference type="Pfam" id="PF18989"/>
    </source>
</evidence>
<organism evidence="4 5">
    <name type="scientific">Cohnella rhizosphaerae</name>
    <dbReference type="NCBI Taxonomy" id="1457232"/>
    <lineage>
        <taxon>Bacteria</taxon>
        <taxon>Bacillati</taxon>
        <taxon>Bacillota</taxon>
        <taxon>Bacilli</taxon>
        <taxon>Bacillales</taxon>
        <taxon>Paenibacillaceae</taxon>
        <taxon>Cohnella</taxon>
    </lineage>
</organism>
<dbReference type="EMBL" id="JAPDIA010000005">
    <property type="protein sequence ID" value="MDG0810952.1"/>
    <property type="molecule type" value="Genomic_DNA"/>
</dbReference>
<dbReference type="SUPFAM" id="SSF51445">
    <property type="entry name" value="(Trans)glycosidases"/>
    <property type="match status" value="1"/>
</dbReference>
<name>A0A9X4KZZ0_9BACL</name>
<dbReference type="RefSeq" id="WP_277533337.1">
    <property type="nucleotide sequence ID" value="NZ_JAPDIA010000005.1"/>
</dbReference>
<dbReference type="InterPro" id="IPR043780">
    <property type="entry name" value="DUF5722"/>
</dbReference>
<dbReference type="InterPro" id="IPR017853">
    <property type="entry name" value="GH"/>
</dbReference>
<protein>
    <submittedName>
        <fullName evidence="4">DUF5722 domain-containing protein</fullName>
    </submittedName>
</protein>
<keyword evidence="5" id="KW-1185">Reference proteome</keyword>
<feature type="region of interest" description="Disordered" evidence="1">
    <location>
        <begin position="764"/>
        <end position="800"/>
    </location>
</feature>
<proteinExistence type="predicted"/>
<reference evidence="4" key="1">
    <citation type="submission" date="2022-10" db="EMBL/GenBank/DDBJ databases">
        <title>Comparative genomic analysis of Cohnella hashimotonis sp. nov., isolated from the International Space Station.</title>
        <authorList>
            <person name="Simpson A."/>
            <person name="Venkateswaran K."/>
        </authorList>
    </citation>
    <scope>NUCLEOTIDE SEQUENCE</scope>
    <source>
        <strain evidence="4">DSM 28161</strain>
    </source>
</reference>
<dbReference type="Gene3D" id="2.60.120.260">
    <property type="entry name" value="Galactose-binding domain-like"/>
    <property type="match status" value="1"/>
</dbReference>
<evidence type="ECO:0000256" key="1">
    <source>
        <dbReference type="SAM" id="MobiDB-lite"/>
    </source>
</evidence>
<accession>A0A9X4KZZ0</accession>
<feature type="chain" id="PRO_5040803514" evidence="2">
    <location>
        <begin position="33"/>
        <end position="996"/>
    </location>
</feature>
<dbReference type="AlphaFoldDB" id="A0A9X4KZZ0"/>
<feature type="compositionally biased region" description="Basic residues" evidence="1">
    <location>
        <begin position="783"/>
        <end position="794"/>
    </location>
</feature>
<evidence type="ECO:0000256" key="2">
    <source>
        <dbReference type="SAM" id="SignalP"/>
    </source>
</evidence>
<evidence type="ECO:0000313" key="4">
    <source>
        <dbReference type="EMBL" id="MDG0810952.1"/>
    </source>
</evidence>
<dbReference type="Gene3D" id="3.20.20.80">
    <property type="entry name" value="Glycosidases"/>
    <property type="match status" value="1"/>
</dbReference>
<gene>
    <name evidence="4" type="ORF">OMP40_17455</name>
</gene>
<feature type="domain" description="DUF5722" evidence="3">
    <location>
        <begin position="308"/>
        <end position="678"/>
    </location>
</feature>
<evidence type="ECO:0000313" key="5">
    <source>
        <dbReference type="Proteomes" id="UP001153404"/>
    </source>
</evidence>
<sequence>MKLISKRWLAATVCLALLLPFMPSGDGGRASAAVLDAEIGGFEGGTDGWQWGANVTALSHVASSANAPAAPYAGNRMAELTTAGVPGTSWRSVYRDFSPALNVSSVPYFHGAFNTYGIDASNTQFEARITFYSNSQTFVSTQAIQGDRWNELSVDLSGWSYRTAITKIEVAYRSVTFATNWAGKHQLDNVGFSAYPAAYPGSISQATASATQISFSGTYATSASAQLDLIELQPYEKYDMTASYTAMATQSVAPSGGVASFTLSGTRYGGSRDKVYSKFVVVDHATKKLVASPTYITSQTAPVNTYAFPTAASIKGLQVQTIDDAQKLGIGHAALNVAFNQLFVDSAAGAVPFVLDGTTYYLNASYVAQLDRDIKTLSDEGVVVSLILILYPDTGTIAAKLKHPGFSGSGTVAAINVTDAEGTRYWKAGMEFLASRYTRADQQYGRAVNYIVGNEVNSQAYWYDMGSKTLQDFVEQYARAYRIAETAVKKYYANGRTYISLDHFWNGSVGTDALRTYKGKALLDEFNRRIRAEGNIPWNIAYHPYPEDLFDPTVWNDTTATASADTLRINFKNLQVLTGYIGASDYLYNGSKRRIILSEQGFHSLSNSLADQKTQAAAYVYAYYKAKFLGGIDSFILHRHVDHGQEGGLNLGLWTRDPTKSAASAPKDPKYVYDVFQKNRYERVRSRRELRQEHHRHLGLGERHSRLQCRSARRSRAPRGRNAVRRRFDRAFSGLIGLRDVVRRMDGIRICGVRRDRVELRQRAGNAVRGDQVAGSDDGHGDGRRRRRRRAGGKRNREDVRRACRRDCRSEVPVRDRRLRRLSRCHPIQGDRTSVQRQPCAGRQGDDDAERMEQVLDGRRRLALQGQRRQDQDMVQYRFDGALERQVSGRSGRLRRLTVRKSVPPGRLRSRLRSRSRSRSRRGLRAAWSARLRLKQRWETFHATSLISNDCDHHYCNRFHAGSADRRVRRAGRRLRTDVDGEGCLSRACHLPAADD</sequence>
<comment type="caution">
    <text evidence="4">The sequence shown here is derived from an EMBL/GenBank/DDBJ whole genome shotgun (WGS) entry which is preliminary data.</text>
</comment>
<keyword evidence="2" id="KW-0732">Signal</keyword>
<dbReference type="Proteomes" id="UP001153404">
    <property type="component" value="Unassembled WGS sequence"/>
</dbReference>